<feature type="transmembrane region" description="Helical" evidence="1">
    <location>
        <begin position="7"/>
        <end position="28"/>
    </location>
</feature>
<evidence type="ECO:0000256" key="1">
    <source>
        <dbReference type="SAM" id="Phobius"/>
    </source>
</evidence>
<gene>
    <name evidence="2" type="ORF">A3K49_04325</name>
</gene>
<dbReference type="PROSITE" id="PS00409">
    <property type="entry name" value="PROKAR_NTER_METHYL"/>
    <property type="match status" value="1"/>
</dbReference>
<keyword evidence="1" id="KW-0812">Transmembrane</keyword>
<dbReference type="AlphaFoldDB" id="A0A1F4T670"/>
<reference evidence="2 3" key="1">
    <citation type="journal article" date="2016" name="Nat. Commun.">
        <title>Thousands of microbial genomes shed light on interconnected biogeochemical processes in an aquifer system.</title>
        <authorList>
            <person name="Anantharaman K."/>
            <person name="Brown C.T."/>
            <person name="Hug L.A."/>
            <person name="Sharon I."/>
            <person name="Castelle C.J."/>
            <person name="Probst A.J."/>
            <person name="Thomas B.C."/>
            <person name="Singh A."/>
            <person name="Wilkins M.J."/>
            <person name="Karaoz U."/>
            <person name="Brodie E.L."/>
            <person name="Williams K.H."/>
            <person name="Hubbard S.S."/>
            <person name="Banfield J.F."/>
        </authorList>
    </citation>
    <scope>NUCLEOTIDE SEQUENCE [LARGE SCALE GENOMIC DNA]</scope>
</reference>
<protein>
    <recommendedName>
        <fullName evidence="4">General secretion pathway GspH domain-containing protein</fullName>
    </recommendedName>
</protein>
<keyword evidence="1" id="KW-0472">Membrane</keyword>
<proteinExistence type="predicted"/>
<keyword evidence="1" id="KW-1133">Transmembrane helix</keyword>
<dbReference type="EMBL" id="MEUG01000001">
    <property type="protein sequence ID" value="OGC28194.1"/>
    <property type="molecule type" value="Genomic_DNA"/>
</dbReference>
<dbReference type="NCBIfam" id="TIGR02532">
    <property type="entry name" value="IV_pilin_GFxxxE"/>
    <property type="match status" value="1"/>
</dbReference>
<accession>A0A1F4T670</accession>
<sequence>MKKGFSLIESIIVITLLGLMFSGIAIFIQESINSWLFFSTQKELLSEATGAMSRMTRELRLADKNVNIIVYTTTQVTIRDVQGNEITFAQDGAYLKRNNDILAGNLTVPGGLYLRYLKEDGTDASNMNAVRSIWIRLTMVRENSKVVLESSAKIRIKKL</sequence>
<dbReference type="InterPro" id="IPR012902">
    <property type="entry name" value="N_methyl_site"/>
</dbReference>
<organism evidence="2 3">
    <name type="scientific">candidate division WOR-1 bacterium RIFOXYC12_FULL_54_18</name>
    <dbReference type="NCBI Taxonomy" id="1802584"/>
    <lineage>
        <taxon>Bacteria</taxon>
        <taxon>Bacillati</taxon>
        <taxon>Saganbacteria</taxon>
    </lineage>
</organism>
<evidence type="ECO:0000313" key="2">
    <source>
        <dbReference type="EMBL" id="OGC28194.1"/>
    </source>
</evidence>
<dbReference type="Pfam" id="PF07963">
    <property type="entry name" value="N_methyl"/>
    <property type="match status" value="1"/>
</dbReference>
<evidence type="ECO:0000313" key="3">
    <source>
        <dbReference type="Proteomes" id="UP000178602"/>
    </source>
</evidence>
<comment type="caution">
    <text evidence="2">The sequence shown here is derived from an EMBL/GenBank/DDBJ whole genome shotgun (WGS) entry which is preliminary data.</text>
</comment>
<evidence type="ECO:0008006" key="4">
    <source>
        <dbReference type="Google" id="ProtNLM"/>
    </source>
</evidence>
<name>A0A1F4T670_UNCSA</name>
<dbReference type="Proteomes" id="UP000178602">
    <property type="component" value="Unassembled WGS sequence"/>
</dbReference>